<reference evidence="2 3" key="1">
    <citation type="journal article" date="2024" name="BMC Genomics">
        <title>De novo assembly and annotation of Popillia japonica's genome with initial clues to its potential as an invasive pest.</title>
        <authorList>
            <person name="Cucini C."/>
            <person name="Boschi S."/>
            <person name="Funari R."/>
            <person name="Cardaioli E."/>
            <person name="Iannotti N."/>
            <person name="Marturano G."/>
            <person name="Paoli F."/>
            <person name="Bruttini M."/>
            <person name="Carapelli A."/>
            <person name="Frati F."/>
            <person name="Nardi F."/>
        </authorList>
    </citation>
    <scope>NUCLEOTIDE SEQUENCE [LARGE SCALE GENOMIC DNA]</scope>
    <source>
        <strain evidence="2">DMR45628</strain>
    </source>
</reference>
<name>A0AAW1N006_POPJA</name>
<keyword evidence="3" id="KW-1185">Reference proteome</keyword>
<evidence type="ECO:0000313" key="3">
    <source>
        <dbReference type="Proteomes" id="UP001458880"/>
    </source>
</evidence>
<sequence length="132" mass="15398">MTSSDPYMKEIDRMRRLYEELQSDEEYMDDADDSDADPAYEEVSEHATDSEQELEDVEITECEQQAHTYKEKDGMEWSTTCPRKNVRTRNYIISHLPGARGSARTVKTFAHEIISSVICRVQEEVLVLLRHH</sequence>
<accession>A0AAW1N006</accession>
<comment type="caution">
    <text evidence="2">The sequence shown here is derived from an EMBL/GenBank/DDBJ whole genome shotgun (WGS) entry which is preliminary data.</text>
</comment>
<dbReference type="EMBL" id="JASPKY010000028">
    <property type="protein sequence ID" value="KAK9751409.1"/>
    <property type="molecule type" value="Genomic_DNA"/>
</dbReference>
<feature type="compositionally biased region" description="Acidic residues" evidence="1">
    <location>
        <begin position="21"/>
        <end position="42"/>
    </location>
</feature>
<gene>
    <name evidence="2" type="ORF">QE152_g5000</name>
</gene>
<organism evidence="2 3">
    <name type="scientific">Popillia japonica</name>
    <name type="common">Japanese beetle</name>
    <dbReference type="NCBI Taxonomy" id="7064"/>
    <lineage>
        <taxon>Eukaryota</taxon>
        <taxon>Metazoa</taxon>
        <taxon>Ecdysozoa</taxon>
        <taxon>Arthropoda</taxon>
        <taxon>Hexapoda</taxon>
        <taxon>Insecta</taxon>
        <taxon>Pterygota</taxon>
        <taxon>Neoptera</taxon>
        <taxon>Endopterygota</taxon>
        <taxon>Coleoptera</taxon>
        <taxon>Polyphaga</taxon>
        <taxon>Scarabaeiformia</taxon>
        <taxon>Scarabaeidae</taxon>
        <taxon>Rutelinae</taxon>
        <taxon>Popillia</taxon>
    </lineage>
</organism>
<feature type="region of interest" description="Disordered" evidence="1">
    <location>
        <begin position="20"/>
        <end position="56"/>
    </location>
</feature>
<dbReference type="Proteomes" id="UP001458880">
    <property type="component" value="Unassembled WGS sequence"/>
</dbReference>
<dbReference type="AlphaFoldDB" id="A0AAW1N006"/>
<protein>
    <submittedName>
        <fullName evidence="2">Uncharacterized protein</fullName>
    </submittedName>
</protein>
<proteinExistence type="predicted"/>
<evidence type="ECO:0000313" key="2">
    <source>
        <dbReference type="EMBL" id="KAK9751409.1"/>
    </source>
</evidence>
<evidence type="ECO:0000256" key="1">
    <source>
        <dbReference type="SAM" id="MobiDB-lite"/>
    </source>
</evidence>